<dbReference type="GO" id="GO:0000271">
    <property type="term" value="P:polysaccharide biosynthetic process"/>
    <property type="evidence" value="ECO:0007669"/>
    <property type="project" value="InterPro"/>
</dbReference>
<dbReference type="PRINTS" id="PR00379">
    <property type="entry name" value="INTEIN"/>
</dbReference>
<dbReference type="PROSITE" id="PS50817">
    <property type="entry name" value="INTEIN_N_TER"/>
    <property type="match status" value="1"/>
</dbReference>
<dbReference type="Gene3D" id="3.10.28.10">
    <property type="entry name" value="Homing endonucleases"/>
    <property type="match status" value="1"/>
</dbReference>
<dbReference type="InterPro" id="IPR004860">
    <property type="entry name" value="LAGLIDADG_dom"/>
</dbReference>
<dbReference type="HOGENOM" id="CLU_317051_0_0_2"/>
<dbReference type="Pfam" id="PF14528">
    <property type="entry name" value="LAGLIDADG_3"/>
    <property type="match status" value="1"/>
</dbReference>
<dbReference type="InterPro" id="IPR014027">
    <property type="entry name" value="UDP-Glc/GDP-Man_DH_C"/>
</dbReference>
<dbReference type="SUPFAM" id="SSF51294">
    <property type="entry name" value="Hedgehog/intein (Hint) domain"/>
    <property type="match status" value="1"/>
</dbReference>
<evidence type="ECO:0000256" key="1">
    <source>
        <dbReference type="ARBA" id="ARBA00012935"/>
    </source>
</evidence>
<dbReference type="PROSITE" id="PS50818">
    <property type="entry name" value="INTEIN_C_TER"/>
    <property type="match status" value="1"/>
</dbReference>
<accession>C5A2Z3</accession>
<dbReference type="SUPFAM" id="SSF52413">
    <property type="entry name" value="UDP-glucose/GDP-mannose dehydrogenase C-terminal domain"/>
    <property type="match status" value="1"/>
</dbReference>
<dbReference type="SUPFAM" id="SSF48179">
    <property type="entry name" value="6-phosphogluconate dehydrogenase C-terminal domain-like"/>
    <property type="match status" value="1"/>
</dbReference>
<dbReference type="NCBIfam" id="TIGR03026">
    <property type="entry name" value="NDP-sugDHase"/>
    <property type="match status" value="1"/>
</dbReference>
<dbReference type="STRING" id="593117.TGAM_2152"/>
<dbReference type="OrthoDB" id="372050at2157"/>
<dbReference type="InterPro" id="IPR003586">
    <property type="entry name" value="Hint_dom_C"/>
</dbReference>
<dbReference type="InterPro" id="IPR008927">
    <property type="entry name" value="6-PGluconate_DH-like_C_sf"/>
</dbReference>
<keyword evidence="5 10" id="KW-0560">Oxidoreductase</keyword>
<dbReference type="GO" id="GO:0051287">
    <property type="term" value="F:NAD binding"/>
    <property type="evidence" value="ECO:0007669"/>
    <property type="project" value="InterPro"/>
</dbReference>
<evidence type="ECO:0000256" key="3">
    <source>
        <dbReference type="ARBA" id="ARBA00022813"/>
    </source>
</evidence>
<dbReference type="SMART" id="SM00984">
    <property type="entry name" value="UDPG_MGDP_dh_C"/>
    <property type="match status" value="1"/>
</dbReference>
<dbReference type="SMART" id="SM00305">
    <property type="entry name" value="HintC"/>
    <property type="match status" value="1"/>
</dbReference>
<evidence type="ECO:0000256" key="4">
    <source>
        <dbReference type="ARBA" id="ARBA00023000"/>
    </source>
</evidence>
<dbReference type="Proteomes" id="UP000001488">
    <property type="component" value="Chromosome"/>
</dbReference>
<dbReference type="Pfam" id="PF03721">
    <property type="entry name" value="UDPG_MGDP_dh_N"/>
    <property type="match status" value="1"/>
</dbReference>
<dbReference type="InterPro" id="IPR017476">
    <property type="entry name" value="UDP-Glc/GDP-Man"/>
</dbReference>
<dbReference type="GO" id="GO:0089714">
    <property type="term" value="F:UDP-N-acetyl-D-mannosamine dehydrogenase activity"/>
    <property type="evidence" value="ECO:0007669"/>
    <property type="project" value="UniProtKB-EC"/>
</dbReference>
<evidence type="ECO:0000256" key="8">
    <source>
        <dbReference type="ARBA" id="ARBA00049130"/>
    </source>
</evidence>
<evidence type="ECO:0000259" key="9">
    <source>
        <dbReference type="PROSITE" id="PS50819"/>
    </source>
</evidence>
<dbReference type="GeneID" id="33865537"/>
<dbReference type="InterPro" id="IPR001732">
    <property type="entry name" value="UDP-Glc/GDP-Man_DH_N"/>
</dbReference>
<dbReference type="RefSeq" id="WP_015859757.1">
    <property type="nucleotide sequence ID" value="NC_012804.1"/>
</dbReference>
<dbReference type="InterPro" id="IPR004042">
    <property type="entry name" value="Intein_endonuc_central"/>
</dbReference>
<gene>
    <name evidence="10" type="ordered locus">TGAM_2152</name>
</gene>
<evidence type="ECO:0000256" key="2">
    <source>
        <dbReference type="ARBA" id="ARBA00016796"/>
    </source>
</evidence>
<keyword evidence="10" id="KW-0540">Nuclease</keyword>
<organism evidence="10 11">
    <name type="scientific">Thermococcus gammatolerans (strain DSM 15229 / JCM 11827 / EJ3)</name>
    <dbReference type="NCBI Taxonomy" id="593117"/>
    <lineage>
        <taxon>Archaea</taxon>
        <taxon>Methanobacteriati</taxon>
        <taxon>Methanobacteriota</taxon>
        <taxon>Thermococci</taxon>
        <taxon>Thermococcales</taxon>
        <taxon>Thermococcaceae</taxon>
        <taxon>Thermococcus</taxon>
    </lineage>
</organism>
<evidence type="ECO:0000256" key="5">
    <source>
        <dbReference type="ARBA" id="ARBA00023002"/>
    </source>
</evidence>
<dbReference type="InterPro" id="IPR030934">
    <property type="entry name" value="Intein_C"/>
</dbReference>
<keyword evidence="4" id="KW-0651">Protein splicing</keyword>
<dbReference type="PANTHER" id="PTHR43491">
    <property type="entry name" value="UDP-N-ACETYL-D-MANNOSAMINE DEHYDROGENASE"/>
    <property type="match status" value="1"/>
</dbReference>
<keyword evidence="10" id="KW-0255">Endonuclease</keyword>
<keyword evidence="10" id="KW-0378">Hydrolase</keyword>
<comment type="catalytic activity">
    <reaction evidence="8">
        <text>UDP-N-acetyl-alpha-D-mannosamine + 2 NAD(+) + H2O = UDP-N-acetyl-alpha-D-mannosaminouronate + 2 NADH + 3 H(+)</text>
        <dbReference type="Rhea" id="RHEA:25780"/>
        <dbReference type="ChEBI" id="CHEBI:15377"/>
        <dbReference type="ChEBI" id="CHEBI:15378"/>
        <dbReference type="ChEBI" id="CHEBI:57540"/>
        <dbReference type="ChEBI" id="CHEBI:57945"/>
        <dbReference type="ChEBI" id="CHEBI:68623"/>
        <dbReference type="ChEBI" id="CHEBI:70731"/>
        <dbReference type="EC" id="1.1.1.336"/>
    </reaction>
</comment>
<dbReference type="GO" id="GO:0016539">
    <property type="term" value="P:intein-mediated protein splicing"/>
    <property type="evidence" value="ECO:0007669"/>
    <property type="project" value="InterPro"/>
</dbReference>
<dbReference type="Gene3D" id="2.170.16.10">
    <property type="entry name" value="Hedgehog/Intein (Hint) domain"/>
    <property type="match status" value="2"/>
</dbReference>
<dbReference type="InterPro" id="IPR028359">
    <property type="entry name" value="UDP_ManNAc/GlcNAc_DH"/>
</dbReference>
<dbReference type="EC" id="1.1.1.336" evidence="1"/>
<dbReference type="EMBL" id="CP001398">
    <property type="protein sequence ID" value="ACS34654.1"/>
    <property type="molecule type" value="Genomic_DNA"/>
</dbReference>
<dbReference type="SUPFAM" id="SSF51735">
    <property type="entry name" value="NAD(P)-binding Rossmann-fold domains"/>
    <property type="match status" value="1"/>
</dbReference>
<dbReference type="MEROPS" id="N10.005"/>
<dbReference type="Pfam" id="PF00984">
    <property type="entry name" value="UDPG_MGDP_dh"/>
    <property type="match status" value="1"/>
</dbReference>
<dbReference type="GO" id="GO:0016628">
    <property type="term" value="F:oxidoreductase activity, acting on the CH-CH group of donors, NAD or NADP as acceptor"/>
    <property type="evidence" value="ECO:0007669"/>
    <property type="project" value="InterPro"/>
</dbReference>
<dbReference type="InterPro" id="IPR036291">
    <property type="entry name" value="NAD(P)-bd_dom_sf"/>
</dbReference>
<keyword evidence="6" id="KW-0520">NAD</keyword>
<dbReference type="CDD" id="cd00081">
    <property type="entry name" value="Hint"/>
    <property type="match status" value="1"/>
</dbReference>
<sequence>MKLIGLNKEEVKRVLKEGKVTIAVYGLGKMGLPLAAVFADHGANVIGVDINEKVVEMINRGENHVKEEPGLDELVRRNVEAGRLKATTDGVWAAKQADVMVILVPTLTDERGNLKLGPVYDVAEKISQGLERGDIVITEATMPPGTTESLIPILEKSGLKLGEFGLAHAPERTMTGTAIRDITGQYPKIVGASDEKTLEAVIGIYETINRKGVIPMSSIKAAEAVKVFEGVYRDVNIALANELAMWCEEHGLDALEVFQAANTQPYCHLHMPGAGVGGHCFAKDEFVFLEEGGIEPLSVEELFELIEGKTEEIDGVLVKHPNEEYRILSFDPVSRRPVFGRVTLATKRRLKPREKVLEIKTKTGRSVKLTENHIVWVYKDGAFVEKLAKDLTPGDMMTILTELPSKETPEVIDVISILSRDPQGYRIKFQGIPAESRAALHAKLAPKSYDYTKGNYIPLEYYSEFKNLLPRPQAIATGRGPSYLEFPPEIHVNEEFATLLGYYISEGCITEDSSLRTRFSFNIRETDYIGEVRGILENIGIRHSEYVQGSVHHIKVSSRAFGELLRFLGTGVNSYDAKVPGFILYSKALQRAVLRGIINGDGSVSVYEGKHRTKKNGREYITEKISASVEVATASNKLAQQLFLMLQNLGIVPSYKRNGNVHILRIFGPENLEKLRGIVSGEKGEKLEYYLSNIKKRERNSSFKPMGSFALVEVKEIKPIEYDDYVYSFEVEGTNTIVTTSGLIVHNCIPVYPWFVINLARKTNPRLTKTAREINDSMPHHVVELTVKALNEVGRPVKGSNILVLGLTFRGGVREFMKAAAKPIIEELKEWGANVYAYDPLCTREDAERFGAEWKEDFRDIDAIVITADHKEFRELDLEKLAKEVRTRVIVDGRNVLDPAEAEEKGFVYLRVGRTAYSP</sequence>
<dbReference type="PaxDb" id="593117-TGAM_2152"/>
<keyword evidence="11" id="KW-1185">Reference proteome</keyword>
<dbReference type="InterPro" id="IPR027434">
    <property type="entry name" value="Homing_endonucl"/>
</dbReference>
<dbReference type="KEGG" id="tga:TGAM_2152"/>
<dbReference type="Pfam" id="PF03720">
    <property type="entry name" value="UDPG_MGDP_dh_C"/>
    <property type="match status" value="1"/>
</dbReference>
<evidence type="ECO:0000313" key="11">
    <source>
        <dbReference type="Proteomes" id="UP000001488"/>
    </source>
</evidence>
<name>C5A2Z3_THEGJ</name>
<dbReference type="NCBIfam" id="TIGR01443">
    <property type="entry name" value="intein_Cterm"/>
    <property type="match status" value="1"/>
</dbReference>
<reference evidence="10 11" key="1">
    <citation type="journal article" date="2007" name="Genome Biol.">
        <title>Genome analysis and genome-wide proteomics of Thermococcus gammatolerans, the most radioresistant organism known amongst the Archaea.</title>
        <authorList>
            <person name="Zivanovic Y."/>
            <person name="Armengaud J."/>
            <person name="Lagorce A."/>
            <person name="Leplat C."/>
            <person name="Guerin P."/>
            <person name="Dutertre M."/>
            <person name="Anthouard V."/>
            <person name="Forterre P."/>
            <person name="Wincker P."/>
            <person name="Confalonieri F."/>
        </authorList>
    </citation>
    <scope>NUCLEOTIDE SEQUENCE [LARGE SCALE GENOMIC DNA]</scope>
    <source>
        <strain evidence="11">DSM 15229 / JCM 11827 / EJ3</strain>
    </source>
</reference>
<dbReference type="InterPro" id="IPR003587">
    <property type="entry name" value="Hint_dom_N"/>
</dbReference>
<protein>
    <recommendedName>
        <fullName evidence="2">UDP-N-acetyl-D-mannosamine dehydrogenase</fullName>
        <ecNumber evidence="1">1.1.1.336</ecNumber>
    </recommendedName>
    <alternativeName>
        <fullName evidence="7">UDP-ManNAc 6-dehydrogenase</fullName>
    </alternativeName>
</protein>
<dbReference type="GO" id="GO:0004519">
    <property type="term" value="F:endonuclease activity"/>
    <property type="evidence" value="ECO:0007669"/>
    <property type="project" value="UniProtKB-KW"/>
</dbReference>
<dbReference type="SUPFAM" id="SSF55608">
    <property type="entry name" value="Homing endonucleases"/>
    <property type="match status" value="2"/>
</dbReference>
<evidence type="ECO:0000256" key="6">
    <source>
        <dbReference type="ARBA" id="ARBA00023027"/>
    </source>
</evidence>
<dbReference type="InterPro" id="IPR006141">
    <property type="entry name" value="Intein_N"/>
</dbReference>
<dbReference type="InterPro" id="IPR014026">
    <property type="entry name" value="UDP-Glc/GDP-Man_DH_dimer"/>
</dbReference>
<evidence type="ECO:0000313" key="10">
    <source>
        <dbReference type="EMBL" id="ACS34654.1"/>
    </source>
</evidence>
<dbReference type="Gene3D" id="3.40.50.720">
    <property type="entry name" value="NAD(P)-binding Rossmann-like Domain"/>
    <property type="match status" value="2"/>
</dbReference>
<dbReference type="InterPro" id="IPR006142">
    <property type="entry name" value="INTEIN"/>
</dbReference>
<dbReference type="SMART" id="SM00306">
    <property type="entry name" value="HintN"/>
    <property type="match status" value="1"/>
</dbReference>
<dbReference type="InterPro" id="IPR036844">
    <property type="entry name" value="Hint_dom_sf"/>
</dbReference>
<dbReference type="NCBIfam" id="TIGR01445">
    <property type="entry name" value="intein_Nterm"/>
    <property type="match status" value="1"/>
</dbReference>
<proteinExistence type="predicted"/>
<keyword evidence="3" id="KW-0068">Autocatalytic cleavage</keyword>
<dbReference type="PATRIC" id="fig|593117.10.peg.2161"/>
<dbReference type="PROSITE" id="PS50819">
    <property type="entry name" value="INTEIN_ENDONUCLEASE"/>
    <property type="match status" value="1"/>
</dbReference>
<dbReference type="AlphaFoldDB" id="C5A2Z3"/>
<feature type="domain" description="DOD-type homing endonuclease" evidence="9">
    <location>
        <begin position="499"/>
        <end position="651"/>
    </location>
</feature>
<dbReference type="PANTHER" id="PTHR43491:SF5">
    <property type="entry name" value="UDP-N-ACETYL-D-MANNOSAMINE DEHYDROGENASE"/>
    <property type="match status" value="1"/>
</dbReference>
<dbReference type="eggNOG" id="arCOG00252">
    <property type="taxonomic scope" value="Archaea"/>
</dbReference>
<dbReference type="InterPro" id="IPR036220">
    <property type="entry name" value="UDP-Glc/GDP-Man_DH_C_sf"/>
</dbReference>
<evidence type="ECO:0000256" key="7">
    <source>
        <dbReference type="ARBA" id="ARBA00030172"/>
    </source>
</evidence>